<dbReference type="Proteomes" id="UP001595478">
    <property type="component" value="Unassembled WGS sequence"/>
</dbReference>
<dbReference type="RefSeq" id="WP_376920222.1">
    <property type="nucleotide sequence ID" value="NZ_JBHRSW010000017.1"/>
</dbReference>
<feature type="chain" id="PRO_5046830747" evidence="1">
    <location>
        <begin position="19"/>
        <end position="281"/>
    </location>
</feature>
<keyword evidence="4" id="KW-1185">Reference proteome</keyword>
<evidence type="ECO:0000313" key="4">
    <source>
        <dbReference type="Proteomes" id="UP001595478"/>
    </source>
</evidence>
<proteinExistence type="predicted"/>
<dbReference type="InterPro" id="IPR008979">
    <property type="entry name" value="Galactose-bd-like_sf"/>
</dbReference>
<feature type="signal peptide" evidence="1">
    <location>
        <begin position="1"/>
        <end position="18"/>
    </location>
</feature>
<dbReference type="InterPro" id="IPR000421">
    <property type="entry name" value="FA58C"/>
</dbReference>
<gene>
    <name evidence="3" type="ORF">ACFOHL_10680</name>
</gene>
<accession>A0ABV7FP48</accession>
<reference evidence="4" key="1">
    <citation type="journal article" date="2019" name="Int. J. Syst. Evol. Microbiol.">
        <title>The Global Catalogue of Microorganisms (GCM) 10K type strain sequencing project: providing services to taxonomists for standard genome sequencing and annotation.</title>
        <authorList>
            <consortium name="The Broad Institute Genomics Platform"/>
            <consortium name="The Broad Institute Genome Sequencing Center for Infectious Disease"/>
            <person name="Wu L."/>
            <person name="Ma J."/>
        </authorList>
    </citation>
    <scope>NUCLEOTIDE SEQUENCE [LARGE SCALE GENOMIC DNA]</scope>
    <source>
        <strain evidence="4">KCTC 52473</strain>
    </source>
</reference>
<organism evidence="3 4">
    <name type="scientific">Agaribacter flavus</name>
    <dbReference type="NCBI Taxonomy" id="1902781"/>
    <lineage>
        <taxon>Bacteria</taxon>
        <taxon>Pseudomonadati</taxon>
        <taxon>Pseudomonadota</taxon>
        <taxon>Gammaproteobacteria</taxon>
        <taxon>Alteromonadales</taxon>
        <taxon>Alteromonadaceae</taxon>
        <taxon>Agaribacter</taxon>
    </lineage>
</organism>
<feature type="domain" description="F5/8 type C" evidence="2">
    <location>
        <begin position="135"/>
        <end position="276"/>
    </location>
</feature>
<evidence type="ECO:0000256" key="1">
    <source>
        <dbReference type="SAM" id="SignalP"/>
    </source>
</evidence>
<comment type="caution">
    <text evidence="3">The sequence shown here is derived from an EMBL/GenBank/DDBJ whole genome shotgun (WGS) entry which is preliminary data.</text>
</comment>
<dbReference type="Pfam" id="PF00754">
    <property type="entry name" value="F5_F8_type_C"/>
    <property type="match status" value="1"/>
</dbReference>
<sequence length="281" mass="31229">MKKLAVLFALSACFCVNANPYESIANAINIDSDGLVQIELLALDDDSAECIDTGLYFNLNSAASEVWLDTIILSRQSNQLLNFTFEESSCELTQLGLPQIYTDSENTPSLGPLTETGLYGNVALIGTNGIDETSITSNSHYKRDVAAAAFDGYLYTQKTNDDAGDRVARGIWLAPLEEDEADLDLSPTITVDFQLAVELKGIGIFINQQSLSLGRLPRQMAISVSQDGQNFEPLVVHNLQNKEDNMFELPQNTKFRYFKMQFIQNFGDAKFVEVDEIEFYQ</sequence>
<keyword evidence="1" id="KW-0732">Signal</keyword>
<name>A0ABV7FP48_9ALTE</name>
<dbReference type="EMBL" id="JBHRSW010000017">
    <property type="protein sequence ID" value="MFC3122088.1"/>
    <property type="molecule type" value="Genomic_DNA"/>
</dbReference>
<dbReference type="Gene3D" id="2.60.120.260">
    <property type="entry name" value="Galactose-binding domain-like"/>
    <property type="match status" value="1"/>
</dbReference>
<protein>
    <submittedName>
        <fullName evidence="3">Discoidin domain-containing protein</fullName>
    </submittedName>
</protein>
<dbReference type="SUPFAM" id="SSF49785">
    <property type="entry name" value="Galactose-binding domain-like"/>
    <property type="match status" value="1"/>
</dbReference>
<evidence type="ECO:0000259" key="2">
    <source>
        <dbReference type="Pfam" id="PF00754"/>
    </source>
</evidence>
<evidence type="ECO:0000313" key="3">
    <source>
        <dbReference type="EMBL" id="MFC3122088.1"/>
    </source>
</evidence>